<proteinExistence type="predicted"/>
<dbReference type="Pfam" id="PF03551">
    <property type="entry name" value="PadR"/>
    <property type="match status" value="1"/>
</dbReference>
<organism evidence="2 3">
    <name type="scientific">Metallosphaera cuprina (strain Ar-4)</name>
    <dbReference type="NCBI Taxonomy" id="1006006"/>
    <lineage>
        <taxon>Archaea</taxon>
        <taxon>Thermoproteota</taxon>
        <taxon>Thermoprotei</taxon>
        <taxon>Sulfolobales</taxon>
        <taxon>Sulfolobaceae</taxon>
        <taxon>Metallosphaera</taxon>
    </lineage>
</organism>
<evidence type="ECO:0000313" key="3">
    <source>
        <dbReference type="Proteomes" id="UP000007812"/>
    </source>
</evidence>
<dbReference type="eggNOG" id="arCOG00002">
    <property type="taxonomic scope" value="Archaea"/>
</dbReference>
<evidence type="ECO:0000259" key="1">
    <source>
        <dbReference type="Pfam" id="PF03551"/>
    </source>
</evidence>
<dbReference type="InterPro" id="IPR005149">
    <property type="entry name" value="Tscrpt_reg_PadR_N"/>
</dbReference>
<protein>
    <submittedName>
        <fullName evidence="2">PadR family transcriptional regulator</fullName>
    </submittedName>
</protein>
<dbReference type="PATRIC" id="fig|1006006.8.peg.1526"/>
<dbReference type="KEGG" id="mcn:Mcup_1530"/>
<sequence length="128" mass="14997">MHVYEIMKTIETRFNGVYKPSPGSIYPVLKSLIKEGSVTVVEKDGKKVYKLTEDGEQKWAEAKAHVKHFFSNTNYRRLASELFDLSLVLYNYRSKLEKPEVFHDVDLVLMECRKKIEMILEDHNKEVS</sequence>
<dbReference type="HOGENOM" id="CLU_063440_1_3_2"/>
<keyword evidence="3" id="KW-1185">Reference proteome</keyword>
<dbReference type="STRING" id="1006006.Mcup_1530"/>
<dbReference type="InterPro" id="IPR036388">
    <property type="entry name" value="WH-like_DNA-bd_sf"/>
</dbReference>
<gene>
    <name evidence="2" type="ordered locus">Mcup_1530</name>
</gene>
<dbReference type="SUPFAM" id="SSF46785">
    <property type="entry name" value="Winged helix' DNA-binding domain"/>
    <property type="match status" value="1"/>
</dbReference>
<evidence type="ECO:0000313" key="2">
    <source>
        <dbReference type="EMBL" id="AEB95633.1"/>
    </source>
</evidence>
<dbReference type="Proteomes" id="UP000007812">
    <property type="component" value="Chromosome"/>
</dbReference>
<dbReference type="InterPro" id="IPR036390">
    <property type="entry name" value="WH_DNA-bd_sf"/>
</dbReference>
<feature type="domain" description="Transcription regulator PadR N-terminal" evidence="1">
    <location>
        <begin position="1"/>
        <end position="60"/>
    </location>
</feature>
<dbReference type="PANTHER" id="PTHR43252">
    <property type="entry name" value="TRANSCRIPTIONAL REGULATOR YQJI"/>
    <property type="match status" value="1"/>
</dbReference>
<reference evidence="2 3" key="1">
    <citation type="journal article" date="2011" name="J. Bacteriol.">
        <title>Complete genome sequence of Metallosphaera cuprina, a metal sulfide-oxidizing archaeon from a hot spring.</title>
        <authorList>
            <person name="Liu L.J."/>
            <person name="You X.Y."/>
            <person name="Zheng H."/>
            <person name="Wang S."/>
            <person name="Jiang C.Y."/>
            <person name="Liu S.J."/>
        </authorList>
    </citation>
    <scope>NUCLEOTIDE SEQUENCE [LARGE SCALE GENOMIC DNA]</scope>
    <source>
        <strain evidence="2 3">Ar-4</strain>
    </source>
</reference>
<dbReference type="PANTHER" id="PTHR43252:SF2">
    <property type="entry name" value="TRANSCRIPTION REGULATOR, PADR-LIKE FAMILY"/>
    <property type="match status" value="1"/>
</dbReference>
<name>F4FZE3_METCR</name>
<accession>F4FZE3</accession>
<dbReference type="AlphaFoldDB" id="F4FZE3"/>
<dbReference type="EMBL" id="CP002656">
    <property type="protein sequence ID" value="AEB95633.1"/>
    <property type="molecule type" value="Genomic_DNA"/>
</dbReference>
<dbReference type="Gene3D" id="1.10.10.10">
    <property type="entry name" value="Winged helix-like DNA-binding domain superfamily/Winged helix DNA-binding domain"/>
    <property type="match status" value="1"/>
</dbReference>